<gene>
    <name evidence="2" type="ORF">WAT24_09940</name>
</gene>
<feature type="signal peptide" evidence="1">
    <location>
        <begin position="1"/>
        <end position="17"/>
    </location>
</feature>
<keyword evidence="3" id="KW-1185">Reference proteome</keyword>
<dbReference type="EMBL" id="JBBBNY010000006">
    <property type="protein sequence ID" value="MEI7037074.1"/>
    <property type="molecule type" value="Genomic_DNA"/>
</dbReference>
<organism evidence="2 3">
    <name type="scientific">Fulvimonas yonginensis</name>
    <dbReference type="NCBI Taxonomy" id="1495200"/>
    <lineage>
        <taxon>Bacteria</taxon>
        <taxon>Pseudomonadati</taxon>
        <taxon>Pseudomonadota</taxon>
        <taxon>Gammaproteobacteria</taxon>
        <taxon>Lysobacterales</taxon>
        <taxon>Rhodanobacteraceae</taxon>
        <taxon>Fulvimonas</taxon>
    </lineage>
</organism>
<evidence type="ECO:0000256" key="1">
    <source>
        <dbReference type="SAM" id="SignalP"/>
    </source>
</evidence>
<evidence type="ECO:0000313" key="3">
    <source>
        <dbReference type="Proteomes" id="UP001381174"/>
    </source>
</evidence>
<proteinExistence type="predicted"/>
<protein>
    <submittedName>
        <fullName evidence="2">Uncharacterized protein</fullName>
    </submittedName>
</protein>
<dbReference type="Proteomes" id="UP001381174">
    <property type="component" value="Unassembled WGS sequence"/>
</dbReference>
<keyword evidence="1" id="KW-0732">Signal</keyword>
<accession>A0ABU8JCW2</accession>
<dbReference type="RefSeq" id="WP_336807700.1">
    <property type="nucleotide sequence ID" value="NZ_JBBBNY010000006.1"/>
</dbReference>
<feature type="chain" id="PRO_5046591650" evidence="1">
    <location>
        <begin position="18"/>
        <end position="107"/>
    </location>
</feature>
<sequence>MKTWLILAVLAAPTVAAATVAMEPAAAQTQSSAGSAPAHHQLFTVRYVLRPNPAPLPHVIIERDGGLMPPAGPAGRQALLLGTGYRDPNAILCYGWGCEGGRHPWPR</sequence>
<evidence type="ECO:0000313" key="2">
    <source>
        <dbReference type="EMBL" id="MEI7037074.1"/>
    </source>
</evidence>
<comment type="caution">
    <text evidence="2">The sequence shown here is derived from an EMBL/GenBank/DDBJ whole genome shotgun (WGS) entry which is preliminary data.</text>
</comment>
<name>A0ABU8JCW2_9GAMM</name>
<reference evidence="2 3" key="1">
    <citation type="journal article" date="2014" name="Int. J. Syst. Evol. Microbiol.">
        <title>Fulvimonas yonginensis sp. nov., isolated from greenhouse soil, and emended description of the genus Fulvimonas.</title>
        <authorList>
            <person name="Ahn J.H."/>
            <person name="Kim S.J."/>
            <person name="Weon H.Y."/>
            <person name="Hong S.B."/>
            <person name="Seok S.J."/>
            <person name="Kwon S.W."/>
        </authorList>
    </citation>
    <scope>NUCLEOTIDE SEQUENCE [LARGE SCALE GENOMIC DNA]</scope>
    <source>
        <strain evidence="2 3">KACC 16952</strain>
    </source>
</reference>